<organism evidence="1 2">
    <name type="scientific">Trifolium pratense</name>
    <name type="common">Red clover</name>
    <dbReference type="NCBI Taxonomy" id="57577"/>
    <lineage>
        <taxon>Eukaryota</taxon>
        <taxon>Viridiplantae</taxon>
        <taxon>Streptophyta</taxon>
        <taxon>Embryophyta</taxon>
        <taxon>Tracheophyta</taxon>
        <taxon>Spermatophyta</taxon>
        <taxon>Magnoliopsida</taxon>
        <taxon>eudicotyledons</taxon>
        <taxon>Gunneridae</taxon>
        <taxon>Pentapetalae</taxon>
        <taxon>rosids</taxon>
        <taxon>fabids</taxon>
        <taxon>Fabales</taxon>
        <taxon>Fabaceae</taxon>
        <taxon>Papilionoideae</taxon>
        <taxon>50 kb inversion clade</taxon>
        <taxon>NPAAA clade</taxon>
        <taxon>Hologalegina</taxon>
        <taxon>IRL clade</taxon>
        <taxon>Trifolieae</taxon>
        <taxon>Trifolium</taxon>
    </lineage>
</organism>
<sequence length="289" mass="33460">MNFSRLAFLLLFFILVLSHVKSADWDNVPFEQNYVSLWGQQNMRLLDQNREAQLTLDQNSGSGFQSIQSFGSGWFSMRIKLPPKDSTAVITTFYLISDKGPTRDEIDFEFLGGNLNQPPILHTNIYINGQGGREQQFHFWFDPTADFHDYTLLLNEKHIVFFVDGTPIRVFKNSKDKGGSYRTQAMKVYATIWTHPWGSGGVPINWNDSPFEAHYRSFGINACQAQSTNLQPCDSSMYWWNAQKFWELNPLQKQAYNNIRNSSYFIYDYCTKQPLSPEYQVECQGLSID</sequence>
<keyword evidence="2" id="KW-1185">Reference proteome</keyword>
<evidence type="ECO:0000313" key="2">
    <source>
        <dbReference type="Proteomes" id="UP001177021"/>
    </source>
</evidence>
<gene>
    <name evidence="1" type="ORF">MILVUS5_LOCUS17334</name>
</gene>
<dbReference type="Proteomes" id="UP001177021">
    <property type="component" value="Unassembled WGS sequence"/>
</dbReference>
<comment type="caution">
    <text evidence="1">The sequence shown here is derived from an EMBL/GenBank/DDBJ whole genome shotgun (WGS) entry which is preliminary data.</text>
</comment>
<proteinExistence type="predicted"/>
<evidence type="ECO:0000313" key="1">
    <source>
        <dbReference type="EMBL" id="CAJ2649143.1"/>
    </source>
</evidence>
<accession>A0ACB0K072</accession>
<name>A0ACB0K072_TRIPR</name>
<dbReference type="EMBL" id="CASHSV030000109">
    <property type="protein sequence ID" value="CAJ2649143.1"/>
    <property type="molecule type" value="Genomic_DNA"/>
</dbReference>
<reference evidence="1" key="1">
    <citation type="submission" date="2023-10" db="EMBL/GenBank/DDBJ databases">
        <authorList>
            <person name="Rodriguez Cubillos JULIANA M."/>
            <person name="De Vega J."/>
        </authorList>
    </citation>
    <scope>NUCLEOTIDE SEQUENCE</scope>
</reference>
<protein>
    <submittedName>
        <fullName evidence="1">Uncharacterized protein</fullName>
    </submittedName>
</protein>